<dbReference type="AlphaFoldDB" id="A0A388TAI2"/>
<comment type="caution">
    <text evidence="1">The sequence shown here is derived from an EMBL/GenBank/DDBJ whole genome shotgun (WGS) entry which is preliminary data.</text>
</comment>
<gene>
    <name evidence="1" type="ORF">NO1_0570</name>
</gene>
<evidence type="ECO:0000313" key="2">
    <source>
        <dbReference type="Proteomes" id="UP000269352"/>
    </source>
</evidence>
<keyword evidence="2" id="KW-1185">Reference proteome</keyword>
<reference evidence="1 2" key="1">
    <citation type="journal article" date="2019" name="ISME J.">
        <title>Genome analyses of uncultured TG2/ZB3 bacteria in 'Margulisbacteria' specifically attached to ectosymbiotic spirochetes of protists in the termite gut.</title>
        <authorList>
            <person name="Utami Y.D."/>
            <person name="Kuwahara H."/>
            <person name="Igai K."/>
            <person name="Murakami T."/>
            <person name="Sugaya K."/>
            <person name="Morikawa T."/>
            <person name="Nagura Y."/>
            <person name="Yuki M."/>
            <person name="Deevong P."/>
            <person name="Inoue T."/>
            <person name="Kihara K."/>
            <person name="Lo N."/>
            <person name="Yamada A."/>
            <person name="Ohkuma M."/>
            <person name="Hongoh Y."/>
        </authorList>
    </citation>
    <scope>NUCLEOTIDE SEQUENCE [LARGE SCALE GENOMIC DNA]</scope>
    <source>
        <strain evidence="1">NkOx7-01</strain>
    </source>
</reference>
<proteinExistence type="predicted"/>
<dbReference type="Proteomes" id="UP000269352">
    <property type="component" value="Unassembled WGS sequence"/>
</dbReference>
<accession>A0A388TAI2</accession>
<name>A0A388TAI2_TERA1</name>
<protein>
    <submittedName>
        <fullName evidence="1">Uncharacterized protein</fullName>
    </submittedName>
</protein>
<sequence length="93" mass="11051">MENKKIRTDENSSYPDVPEDEYKRIISTIYKILAEYSYKKQRARELVTFINHERKTAQIEVLEELDKEIHESGHEDGSHIWGVIRDKIDCLTN</sequence>
<dbReference type="EMBL" id="BGZN01000006">
    <property type="protein sequence ID" value="GBR73138.1"/>
    <property type="molecule type" value="Genomic_DNA"/>
</dbReference>
<evidence type="ECO:0000313" key="1">
    <source>
        <dbReference type="EMBL" id="GBR73138.1"/>
    </source>
</evidence>
<organism evidence="1 2">
    <name type="scientific">Termititenax aidoneus</name>
    <dbReference type="NCBI Taxonomy" id="2218524"/>
    <lineage>
        <taxon>Bacteria</taxon>
        <taxon>Bacillati</taxon>
        <taxon>Candidatus Margulisiibacteriota</taxon>
        <taxon>Candidatus Termititenacia</taxon>
        <taxon>Candidatus Termititenacales</taxon>
        <taxon>Candidatus Termititenacaceae</taxon>
        <taxon>Candidatus Termititenax</taxon>
    </lineage>
</organism>